<dbReference type="PANTHER" id="PTHR13622:SF8">
    <property type="entry name" value="THIAMIN PYROPHOSPHOKINASE 1"/>
    <property type="match status" value="1"/>
</dbReference>
<dbReference type="FunFam" id="3.40.50.10240:FF:000006">
    <property type="entry name" value="Thiamin pyrophosphokinase 1"/>
    <property type="match status" value="1"/>
</dbReference>
<dbReference type="SUPFAM" id="SSF63999">
    <property type="entry name" value="Thiamin pyrophosphokinase, catalytic domain"/>
    <property type="match status" value="1"/>
</dbReference>
<proteinExistence type="evidence at transcript level"/>
<dbReference type="CDD" id="cd07995">
    <property type="entry name" value="TPK"/>
    <property type="match status" value="1"/>
</dbReference>
<evidence type="ECO:0000256" key="4">
    <source>
        <dbReference type="ARBA" id="ARBA00022679"/>
    </source>
</evidence>
<evidence type="ECO:0000259" key="12">
    <source>
        <dbReference type="SMART" id="SM00983"/>
    </source>
</evidence>
<dbReference type="Gene3D" id="3.40.50.10240">
    <property type="entry name" value="Thiamin pyrophosphokinase, catalytic domain"/>
    <property type="match status" value="1"/>
</dbReference>
<dbReference type="Gene3D" id="2.60.120.320">
    <property type="entry name" value="Thiamin pyrophosphokinase, thiamin-binding domain"/>
    <property type="match status" value="1"/>
</dbReference>
<dbReference type="GO" id="GO:0005829">
    <property type="term" value="C:cytosol"/>
    <property type="evidence" value="ECO:0007669"/>
    <property type="project" value="UniProtKB-ARBA"/>
</dbReference>
<dbReference type="NCBIfam" id="TIGR01378">
    <property type="entry name" value="thi_PPkinase"/>
    <property type="match status" value="1"/>
</dbReference>
<dbReference type="GO" id="GO:0030975">
    <property type="term" value="F:thiamine binding"/>
    <property type="evidence" value="ECO:0007669"/>
    <property type="project" value="InterPro"/>
</dbReference>
<dbReference type="InterPro" id="IPR036759">
    <property type="entry name" value="TPK_catalytic_sf"/>
</dbReference>
<dbReference type="GO" id="GO:0141200">
    <property type="term" value="F:UTP thiamine diphosphokinase activity"/>
    <property type="evidence" value="ECO:0007669"/>
    <property type="project" value="RHEA"/>
</dbReference>
<dbReference type="EMBL" id="GBBM01004216">
    <property type="protein sequence ID" value="JAC31202.1"/>
    <property type="molecule type" value="mRNA"/>
</dbReference>
<comment type="function">
    <text evidence="9">Catalyzes the phosphorylation of thiamine to thiamine pyrophosphate (TPP) utilizing UTP and therefore links the biosynthesis of TPP to pyrimidines metabolism. By producing thiamine pyrophosphate, a cofactor of the mitochondrial pyruvate dehydrogenase indirectly regulates pyruvate oxidation and lipogenesis. Although it can also catalyze thiamine phosphorylation using ATP and CTP in vitro, it does so with significantly lower efficiency and without physiological relevance evidence.</text>
</comment>
<dbReference type="PANTHER" id="PTHR13622">
    <property type="entry name" value="THIAMIN PYROPHOSPHOKINASE"/>
    <property type="match status" value="1"/>
</dbReference>
<dbReference type="InterPro" id="IPR007371">
    <property type="entry name" value="TPK_catalytic"/>
</dbReference>
<evidence type="ECO:0000256" key="9">
    <source>
        <dbReference type="ARBA" id="ARBA00055888"/>
    </source>
</evidence>
<dbReference type="GO" id="GO:0006772">
    <property type="term" value="P:thiamine metabolic process"/>
    <property type="evidence" value="ECO:0007669"/>
    <property type="project" value="InterPro"/>
</dbReference>
<organism evidence="13">
    <name type="scientific">Amblyomma triste</name>
    <name type="common">Neotropical tick</name>
    <dbReference type="NCBI Taxonomy" id="251400"/>
    <lineage>
        <taxon>Eukaryota</taxon>
        <taxon>Metazoa</taxon>
        <taxon>Ecdysozoa</taxon>
        <taxon>Arthropoda</taxon>
        <taxon>Chelicerata</taxon>
        <taxon>Arachnida</taxon>
        <taxon>Acari</taxon>
        <taxon>Parasitiformes</taxon>
        <taxon>Ixodida</taxon>
        <taxon>Ixodoidea</taxon>
        <taxon>Ixodidae</taxon>
        <taxon>Amblyomminae</taxon>
        <taxon>Amblyomma</taxon>
    </lineage>
</organism>
<comment type="similarity">
    <text evidence="2">Belongs to the thiamine pyrophosphokinase family.</text>
</comment>
<evidence type="ECO:0000256" key="1">
    <source>
        <dbReference type="ARBA" id="ARBA00005078"/>
    </source>
</evidence>
<reference evidence="13" key="1">
    <citation type="submission" date="2014-03" db="EMBL/GenBank/DDBJ databases">
        <title>The sialotranscriptome of Amblyomma triste, Amblyomma parvum and Amblyomma cajennense ticks, uncovered by 454-based RNA-seq.</title>
        <authorList>
            <person name="Garcia G.R."/>
            <person name="Gardinassi L.G."/>
            <person name="Ribeiro J.M."/>
            <person name="Anatriello E."/>
            <person name="Ferreira B.R."/>
            <person name="Moreira H.N."/>
            <person name="Mafra C."/>
            <person name="Olegario M.M."/>
            <person name="Szabo P.J."/>
            <person name="Miranda-Santos I.K."/>
            <person name="Maruyama S.R."/>
        </authorList>
    </citation>
    <scope>NUCLEOTIDE SEQUENCE</scope>
    <source>
        <strain evidence="13">Mato Grasso do Sul</strain>
        <tissue evidence="13">Salivary glands</tissue>
    </source>
</reference>
<protein>
    <recommendedName>
        <fullName evidence="10">Thiamine pyrophosphokinase 1</fullName>
    </recommendedName>
    <alternativeName>
        <fullName evidence="11">Thiamin pyrophosphokinase 1</fullName>
    </alternativeName>
</protein>
<evidence type="ECO:0000256" key="11">
    <source>
        <dbReference type="ARBA" id="ARBA00076797"/>
    </source>
</evidence>
<feature type="domain" description="Thiamin pyrophosphokinase thiamin-binding" evidence="12">
    <location>
        <begin position="216"/>
        <end position="283"/>
    </location>
</feature>
<evidence type="ECO:0000256" key="7">
    <source>
        <dbReference type="ARBA" id="ARBA00022840"/>
    </source>
</evidence>
<comment type="subunit">
    <text evidence="3">Homodimer.</text>
</comment>
<keyword evidence="4" id="KW-0808">Transferase</keyword>
<evidence type="ECO:0000256" key="6">
    <source>
        <dbReference type="ARBA" id="ARBA00022777"/>
    </source>
</evidence>
<keyword evidence="5" id="KW-0547">Nucleotide-binding</keyword>
<dbReference type="InterPro" id="IPR036371">
    <property type="entry name" value="TPK_B1-bd_sf"/>
</dbReference>
<dbReference type="Pfam" id="PF04265">
    <property type="entry name" value="TPK_B1_binding"/>
    <property type="match status" value="1"/>
</dbReference>
<evidence type="ECO:0000256" key="3">
    <source>
        <dbReference type="ARBA" id="ARBA00011738"/>
    </source>
</evidence>
<dbReference type="InterPro" id="IPR006282">
    <property type="entry name" value="Thi_PPkinase"/>
</dbReference>
<dbReference type="Pfam" id="PF04263">
    <property type="entry name" value="TPK_catalytic"/>
    <property type="match status" value="1"/>
</dbReference>
<evidence type="ECO:0000313" key="13">
    <source>
        <dbReference type="EMBL" id="JAC31202.1"/>
    </source>
</evidence>
<dbReference type="GO" id="GO:0009229">
    <property type="term" value="P:thiamine diphosphate biosynthetic process"/>
    <property type="evidence" value="ECO:0007669"/>
    <property type="project" value="InterPro"/>
</dbReference>
<dbReference type="AlphaFoldDB" id="A0A023GBB3"/>
<evidence type="ECO:0000256" key="8">
    <source>
        <dbReference type="ARBA" id="ARBA00050898"/>
    </source>
</evidence>
<evidence type="ECO:0000256" key="5">
    <source>
        <dbReference type="ARBA" id="ARBA00022741"/>
    </source>
</evidence>
<keyword evidence="6 13" id="KW-0418">Kinase</keyword>
<dbReference type="GO" id="GO:0016301">
    <property type="term" value="F:kinase activity"/>
    <property type="evidence" value="ECO:0007669"/>
    <property type="project" value="UniProtKB-KW"/>
</dbReference>
<dbReference type="SMART" id="SM00983">
    <property type="entry name" value="TPK_B1_binding"/>
    <property type="match status" value="1"/>
</dbReference>
<dbReference type="GO" id="GO:0004788">
    <property type="term" value="F:thiamine diphosphokinase activity"/>
    <property type="evidence" value="ECO:0007669"/>
    <property type="project" value="InterPro"/>
</dbReference>
<comment type="pathway">
    <text evidence="1">Cofactor biosynthesis; thiamine diphosphate biosynthesis; thiamine diphosphate from thiamine: step 1/1.</text>
</comment>
<dbReference type="SUPFAM" id="SSF63862">
    <property type="entry name" value="Thiamin pyrophosphokinase, substrate-binding domain"/>
    <property type="match status" value="1"/>
</dbReference>
<sequence length="296" mass="32874">MIKQEAWTLLVHFFRSRTLQRYCCLFHHSFRPVARSMASHTAALKEWDPEAVLFRTDSRNAVVVLNQPLSCQTASFLKRVWNKALVKICIDGGADRFRTAMAASAEELIPDYITGDFDSISKETLEYYKSKGSKVVRTPDQDHTDFTKALAVLGEHARSKAPPMKLDWVLAVCSSFDRVDHMMSIFNTLYESLPLLDGTPVCLFLENSLTWLLGKGQHRILTPPHLTGAWCGLIPLGAPCGSVTTTGLKWNLGNSAMGFGKLVSTSNAFDGSEAVTVNTDGPLVWTMECHKECISK</sequence>
<dbReference type="GO" id="GO:0005524">
    <property type="term" value="F:ATP binding"/>
    <property type="evidence" value="ECO:0007669"/>
    <property type="project" value="UniProtKB-KW"/>
</dbReference>
<dbReference type="FunFam" id="2.60.120.320:FF:000002">
    <property type="entry name" value="Thiamine pyrophosphokinase"/>
    <property type="match status" value="1"/>
</dbReference>
<evidence type="ECO:0000256" key="10">
    <source>
        <dbReference type="ARBA" id="ARBA00074758"/>
    </source>
</evidence>
<keyword evidence="7" id="KW-0067">ATP-binding</keyword>
<dbReference type="InterPro" id="IPR007373">
    <property type="entry name" value="Thiamin_PyroPKinase_B1-bd"/>
</dbReference>
<accession>A0A023GBB3</accession>
<evidence type="ECO:0000256" key="2">
    <source>
        <dbReference type="ARBA" id="ARBA00006785"/>
    </source>
</evidence>
<comment type="catalytic activity">
    <reaction evidence="8">
        <text>thiamine + UTP = thiamine diphosphate + UMP + H(+)</text>
        <dbReference type="Rhea" id="RHEA:79423"/>
        <dbReference type="ChEBI" id="CHEBI:15378"/>
        <dbReference type="ChEBI" id="CHEBI:18385"/>
        <dbReference type="ChEBI" id="CHEBI:46398"/>
        <dbReference type="ChEBI" id="CHEBI:57865"/>
        <dbReference type="ChEBI" id="CHEBI:58937"/>
    </reaction>
    <physiologicalReaction direction="left-to-right" evidence="8">
        <dbReference type="Rhea" id="RHEA:79424"/>
    </physiologicalReaction>
</comment>
<name>A0A023GBB3_AMBTT</name>